<evidence type="ECO:0000313" key="1">
    <source>
        <dbReference type="EMBL" id="GGM22514.1"/>
    </source>
</evidence>
<reference evidence="1" key="2">
    <citation type="submission" date="2020-09" db="EMBL/GenBank/DDBJ databases">
        <authorList>
            <person name="Sun Q."/>
            <person name="Ohkuma M."/>
        </authorList>
    </citation>
    <scope>NUCLEOTIDE SEQUENCE</scope>
    <source>
        <strain evidence="1">JCM 19831</strain>
    </source>
</reference>
<reference evidence="1" key="1">
    <citation type="journal article" date="2014" name="Int. J. Syst. Evol. Microbiol.">
        <title>Complete genome sequence of Corynebacterium casei LMG S-19264T (=DSM 44701T), isolated from a smear-ripened cheese.</title>
        <authorList>
            <consortium name="US DOE Joint Genome Institute (JGI-PGF)"/>
            <person name="Walter F."/>
            <person name="Albersmeier A."/>
            <person name="Kalinowski J."/>
            <person name="Ruckert C."/>
        </authorList>
    </citation>
    <scope>NUCLEOTIDE SEQUENCE</scope>
    <source>
        <strain evidence="1">JCM 19831</strain>
    </source>
</reference>
<dbReference type="Proteomes" id="UP000642070">
    <property type="component" value="Unassembled WGS sequence"/>
</dbReference>
<evidence type="ECO:0000313" key="2">
    <source>
        <dbReference type="Proteomes" id="UP000642070"/>
    </source>
</evidence>
<name>A0A917TH67_9ACTN</name>
<dbReference type="RefSeq" id="WP_190249913.1">
    <property type="nucleotide sequence ID" value="NZ_BMPI01000010.1"/>
</dbReference>
<proteinExistence type="predicted"/>
<sequence>MDAQHSGEVTGLGSARQFAAGMSAAFAGQSEHTGEFVELLRARGVDGAVVTAAEDAQRASDTAAAAWALADQALTAHKQVGEAYAASPGAGSKEFIVDAAAAPAPMPADASQPASADRLADVVADITPAAVRTSLPGGLAADTQLVTLPDGRRAVHKRGRHDDPAWTRRQADAEILTATVAEAVDARVAEVMRDPSDPDAVYLEYVDGPPPARQAGVGSSRELNEHPDAVRLGLLDALTGNADRQAIMAAAGPVGIDHEQNWPSGATGPWDLPSTAGQPAQAFADEDGFKPGPIPREDLEALQPRLEALRPEFDALGRGAWHDYTMNAHAQLCDRAVPASRPALPEPPLRGDAALDAPALGLDAMTAAGDPRAESLWFRTGDNSMTSGYGEPGCFVLERHLRDPYRTPGQYPELDKVAEDIDAAMADSTLTRPIEVYRGLDLYGLIDAAPGQWRGRAFHDPAPAQVSTDPAAAARHGTVVTVTVPPGVGAIRLAGPAEESGHDLLLQRGLTYQVVDERVQHDDRGRVISHELHVEVVPPRRRPPTDGDGE</sequence>
<dbReference type="SUPFAM" id="SSF56399">
    <property type="entry name" value="ADP-ribosylation"/>
    <property type="match status" value="1"/>
</dbReference>
<dbReference type="AlphaFoldDB" id="A0A917TH67"/>
<gene>
    <name evidence="1" type="ORF">GCM10007977_024590</name>
</gene>
<accession>A0A917TH67</accession>
<organism evidence="1 2">
    <name type="scientific">Dactylosporangium sucinum</name>
    <dbReference type="NCBI Taxonomy" id="1424081"/>
    <lineage>
        <taxon>Bacteria</taxon>
        <taxon>Bacillati</taxon>
        <taxon>Actinomycetota</taxon>
        <taxon>Actinomycetes</taxon>
        <taxon>Micromonosporales</taxon>
        <taxon>Micromonosporaceae</taxon>
        <taxon>Dactylosporangium</taxon>
    </lineage>
</organism>
<comment type="caution">
    <text evidence="1">The sequence shown here is derived from an EMBL/GenBank/DDBJ whole genome shotgun (WGS) entry which is preliminary data.</text>
</comment>
<protein>
    <submittedName>
        <fullName evidence="1">Uncharacterized protein</fullName>
    </submittedName>
</protein>
<keyword evidence="2" id="KW-1185">Reference proteome</keyword>
<dbReference type="Gene3D" id="3.90.176.10">
    <property type="entry name" value="Toxin ADP-ribosyltransferase, Chain A, domain 1"/>
    <property type="match status" value="1"/>
</dbReference>
<dbReference type="EMBL" id="BMPI01000010">
    <property type="protein sequence ID" value="GGM22514.1"/>
    <property type="molecule type" value="Genomic_DNA"/>
</dbReference>